<dbReference type="InterPro" id="IPR006073">
    <property type="entry name" value="GTP-bd"/>
</dbReference>
<dbReference type="GO" id="GO:0019843">
    <property type="term" value="F:rRNA binding"/>
    <property type="evidence" value="ECO:0007669"/>
    <property type="project" value="TreeGrafter"/>
</dbReference>
<gene>
    <name evidence="7" type="ORF">METZ01_LOCUS3432</name>
</gene>
<dbReference type="Pfam" id="PF07650">
    <property type="entry name" value="KH_2"/>
    <property type="match status" value="1"/>
</dbReference>
<organism evidence="7">
    <name type="scientific">marine metagenome</name>
    <dbReference type="NCBI Taxonomy" id="408172"/>
    <lineage>
        <taxon>unclassified sequences</taxon>
        <taxon>metagenomes</taxon>
        <taxon>ecological metagenomes</taxon>
    </lineage>
</organism>
<evidence type="ECO:0000256" key="1">
    <source>
        <dbReference type="ARBA" id="ARBA00007921"/>
    </source>
</evidence>
<evidence type="ECO:0000259" key="6">
    <source>
        <dbReference type="PROSITE" id="PS51713"/>
    </source>
</evidence>
<evidence type="ECO:0000256" key="4">
    <source>
        <dbReference type="ARBA" id="ARBA00023134"/>
    </source>
</evidence>
<dbReference type="NCBIfam" id="TIGR00231">
    <property type="entry name" value="small_GTP"/>
    <property type="match status" value="1"/>
</dbReference>
<evidence type="ECO:0008006" key="8">
    <source>
        <dbReference type="Google" id="ProtNLM"/>
    </source>
</evidence>
<dbReference type="InterPro" id="IPR027417">
    <property type="entry name" value="P-loop_NTPase"/>
</dbReference>
<dbReference type="GO" id="GO:0005829">
    <property type="term" value="C:cytosol"/>
    <property type="evidence" value="ECO:0007669"/>
    <property type="project" value="TreeGrafter"/>
</dbReference>
<dbReference type="EMBL" id="UINC01000177">
    <property type="protein sequence ID" value="SUZ50578.1"/>
    <property type="molecule type" value="Genomic_DNA"/>
</dbReference>
<accession>A0A381NA16</accession>
<dbReference type="GO" id="GO:0000028">
    <property type="term" value="P:ribosomal small subunit assembly"/>
    <property type="evidence" value="ECO:0007669"/>
    <property type="project" value="TreeGrafter"/>
</dbReference>
<dbReference type="SUPFAM" id="SSF54814">
    <property type="entry name" value="Prokaryotic type KH domain (KH-domain type II)"/>
    <property type="match status" value="1"/>
</dbReference>
<dbReference type="InterPro" id="IPR004044">
    <property type="entry name" value="KH_dom_type_2"/>
</dbReference>
<reference evidence="7" key="1">
    <citation type="submission" date="2018-05" db="EMBL/GenBank/DDBJ databases">
        <authorList>
            <person name="Lanie J.A."/>
            <person name="Ng W.-L."/>
            <person name="Kazmierczak K.M."/>
            <person name="Andrzejewski T.M."/>
            <person name="Davidsen T.M."/>
            <person name="Wayne K.J."/>
            <person name="Tettelin H."/>
            <person name="Glass J.I."/>
            <person name="Rusch D."/>
            <person name="Podicherti R."/>
            <person name="Tsui H.-C.T."/>
            <person name="Winkler M.E."/>
        </authorList>
    </citation>
    <scope>NUCLEOTIDE SEQUENCE</scope>
</reference>
<dbReference type="PROSITE" id="PS51713">
    <property type="entry name" value="G_ERA"/>
    <property type="match status" value="1"/>
</dbReference>
<dbReference type="InterPro" id="IPR005225">
    <property type="entry name" value="Small_GTP-bd"/>
</dbReference>
<proteinExistence type="inferred from homology"/>
<dbReference type="HAMAP" id="MF_00367">
    <property type="entry name" value="GTPase_Era"/>
    <property type="match status" value="1"/>
</dbReference>
<dbReference type="PROSITE" id="PS50823">
    <property type="entry name" value="KH_TYPE_2"/>
    <property type="match status" value="1"/>
</dbReference>
<dbReference type="NCBIfam" id="NF000908">
    <property type="entry name" value="PRK00089.1"/>
    <property type="match status" value="1"/>
</dbReference>
<dbReference type="AlphaFoldDB" id="A0A381NA16"/>
<evidence type="ECO:0000256" key="3">
    <source>
        <dbReference type="ARBA" id="ARBA00022884"/>
    </source>
</evidence>
<dbReference type="FunFam" id="3.30.300.20:FF:000003">
    <property type="entry name" value="GTPase Era"/>
    <property type="match status" value="1"/>
</dbReference>
<evidence type="ECO:0000259" key="5">
    <source>
        <dbReference type="PROSITE" id="PS50823"/>
    </source>
</evidence>
<dbReference type="GO" id="GO:0043024">
    <property type="term" value="F:ribosomal small subunit binding"/>
    <property type="evidence" value="ECO:0007669"/>
    <property type="project" value="TreeGrafter"/>
</dbReference>
<dbReference type="InterPro" id="IPR030388">
    <property type="entry name" value="G_ERA_dom"/>
</dbReference>
<dbReference type="NCBIfam" id="TIGR00436">
    <property type="entry name" value="era"/>
    <property type="match status" value="1"/>
</dbReference>
<evidence type="ECO:0000313" key="7">
    <source>
        <dbReference type="EMBL" id="SUZ50578.1"/>
    </source>
</evidence>
<keyword evidence="3" id="KW-0694">RNA-binding</keyword>
<dbReference type="InterPro" id="IPR015946">
    <property type="entry name" value="KH_dom-like_a/b"/>
</dbReference>
<keyword evidence="4" id="KW-0342">GTP-binding</keyword>
<protein>
    <recommendedName>
        <fullName evidence="8">Era-type G domain-containing protein</fullName>
    </recommendedName>
</protein>
<dbReference type="InterPro" id="IPR009019">
    <property type="entry name" value="KH_sf_prok-type"/>
</dbReference>
<dbReference type="PANTHER" id="PTHR42698:SF1">
    <property type="entry name" value="GTPASE ERA, MITOCHONDRIAL"/>
    <property type="match status" value="1"/>
</dbReference>
<comment type="similarity">
    <text evidence="1">Belongs to the TRAFAC class TrmE-Era-EngA-EngB-Septin-like GTPase superfamily. Era GTPase family.</text>
</comment>
<evidence type="ECO:0000256" key="2">
    <source>
        <dbReference type="ARBA" id="ARBA00022741"/>
    </source>
</evidence>
<sequence>MVSLIGKTNVGKSTLLNQLVEQKVSITSRKPQTTRQRLLGIKTEGSNQIIYVDTPGFHQGHKRALNKFMNKTALSSIAGVDIVLFVVDALNFSQTDEHLLSQVSTKDNQVMLVINKIDKVAKKEKLIPFVEEVTKLFPFSEVIPISALKRKNIDILEKEITKRLPVGAHLYPEDQIADSSERFLASEIIREKCISRVGDEIPYRLSVVIDSFKEEDKLITIDGTIYIEKGSQKGIVIGEQGKRLKAIGTAARKDLERMLDNKVMLRLWVKVKKDWTNDRSALNFMGYKVV</sequence>
<name>A0A381NA16_9ZZZZ</name>
<keyword evidence="2" id="KW-0547">Nucleotide-binding</keyword>
<dbReference type="Gene3D" id="3.30.300.20">
    <property type="match status" value="1"/>
</dbReference>
<feature type="domain" description="Era-type G" evidence="6">
    <location>
        <begin position="1"/>
        <end position="166"/>
    </location>
</feature>
<dbReference type="PANTHER" id="PTHR42698">
    <property type="entry name" value="GTPASE ERA"/>
    <property type="match status" value="1"/>
</dbReference>
<dbReference type="SUPFAM" id="SSF52540">
    <property type="entry name" value="P-loop containing nucleoside triphosphate hydrolases"/>
    <property type="match status" value="1"/>
</dbReference>
<dbReference type="GO" id="GO:0005525">
    <property type="term" value="F:GTP binding"/>
    <property type="evidence" value="ECO:0007669"/>
    <property type="project" value="UniProtKB-KW"/>
</dbReference>
<dbReference type="Pfam" id="PF01926">
    <property type="entry name" value="MMR_HSR1"/>
    <property type="match status" value="1"/>
</dbReference>
<dbReference type="PRINTS" id="PR00326">
    <property type="entry name" value="GTP1OBG"/>
</dbReference>
<feature type="domain" description="KH type-2" evidence="5">
    <location>
        <begin position="197"/>
        <end position="273"/>
    </location>
</feature>
<dbReference type="InterPro" id="IPR005662">
    <property type="entry name" value="GTPase_Era-like"/>
</dbReference>
<dbReference type="CDD" id="cd22534">
    <property type="entry name" value="KH-II_Era"/>
    <property type="match status" value="1"/>
</dbReference>
<dbReference type="Gene3D" id="3.40.50.300">
    <property type="entry name" value="P-loop containing nucleotide triphosphate hydrolases"/>
    <property type="match status" value="1"/>
</dbReference>
<dbReference type="CDD" id="cd04163">
    <property type="entry name" value="Era"/>
    <property type="match status" value="1"/>
</dbReference>